<dbReference type="RefSeq" id="WP_210534833.1">
    <property type="nucleotide sequence ID" value="NZ_JAGKTC010000001.1"/>
</dbReference>
<dbReference type="AlphaFoldDB" id="A0A940WX29"/>
<dbReference type="SUPFAM" id="SSF51735">
    <property type="entry name" value="NAD(P)-binding Rossmann-fold domains"/>
    <property type="match status" value="1"/>
</dbReference>
<dbReference type="GO" id="GO:0019305">
    <property type="term" value="P:dTDP-rhamnose biosynthetic process"/>
    <property type="evidence" value="ECO:0007669"/>
    <property type="project" value="TreeGrafter"/>
</dbReference>
<dbReference type="GO" id="GO:0005829">
    <property type="term" value="C:cytosol"/>
    <property type="evidence" value="ECO:0007669"/>
    <property type="project" value="TreeGrafter"/>
</dbReference>
<gene>
    <name evidence="8" type="primary">rfbD</name>
    <name evidence="8" type="ORF">J5837_00865</name>
</gene>
<evidence type="ECO:0000256" key="1">
    <source>
        <dbReference type="ARBA" id="ARBA00004781"/>
    </source>
</evidence>
<dbReference type="EC" id="1.1.1.133" evidence="3 6"/>
<keyword evidence="6" id="KW-0521">NADP</keyword>
<feature type="domain" description="RmlD-like substrate binding" evidence="7">
    <location>
        <begin position="1"/>
        <end position="296"/>
    </location>
</feature>
<dbReference type="CDD" id="cd05254">
    <property type="entry name" value="dTDP_HR_like_SDR_e"/>
    <property type="match status" value="1"/>
</dbReference>
<evidence type="ECO:0000256" key="3">
    <source>
        <dbReference type="ARBA" id="ARBA00012929"/>
    </source>
</evidence>
<protein>
    <recommendedName>
        <fullName evidence="4 6">dTDP-4-dehydrorhamnose reductase</fullName>
        <ecNumber evidence="3 6">1.1.1.133</ecNumber>
    </recommendedName>
</protein>
<accession>A0A940WX29</accession>
<dbReference type="PANTHER" id="PTHR10491:SF4">
    <property type="entry name" value="METHIONINE ADENOSYLTRANSFERASE 2 SUBUNIT BETA"/>
    <property type="match status" value="1"/>
</dbReference>
<dbReference type="Gene3D" id="3.90.25.10">
    <property type="entry name" value="UDP-galactose 4-epimerase, domain 1"/>
    <property type="match status" value="1"/>
</dbReference>
<evidence type="ECO:0000313" key="8">
    <source>
        <dbReference type="EMBL" id="MBP3982959.1"/>
    </source>
</evidence>
<dbReference type="PANTHER" id="PTHR10491">
    <property type="entry name" value="DTDP-4-DEHYDRORHAMNOSE REDUCTASE"/>
    <property type="match status" value="1"/>
</dbReference>
<keyword evidence="6 8" id="KW-0560">Oxidoreductase</keyword>
<evidence type="ECO:0000259" key="7">
    <source>
        <dbReference type="Pfam" id="PF04321"/>
    </source>
</evidence>
<dbReference type="InterPro" id="IPR036291">
    <property type="entry name" value="NAD(P)-bd_dom_sf"/>
</dbReference>
<proteinExistence type="inferred from homology"/>
<comment type="similarity">
    <text evidence="2 6">Belongs to the dTDP-4-dehydrorhamnose reductase family.</text>
</comment>
<comment type="cofactor">
    <cofactor evidence="6">
        <name>Mg(2+)</name>
        <dbReference type="ChEBI" id="CHEBI:18420"/>
    </cofactor>
    <text evidence="6">Binds 1 Mg(2+) ion per monomer.</text>
</comment>
<keyword evidence="9" id="KW-1185">Reference proteome</keyword>
<dbReference type="Proteomes" id="UP000673447">
    <property type="component" value="Unassembled WGS sequence"/>
</dbReference>
<comment type="caution">
    <text evidence="8">The sequence shown here is derived from an EMBL/GenBank/DDBJ whole genome shotgun (WGS) entry which is preliminary data.</text>
</comment>
<organism evidence="8 9">
    <name type="scientific">Pseudoxanthomonas helianthi</name>
    <dbReference type="NCBI Taxonomy" id="1453541"/>
    <lineage>
        <taxon>Bacteria</taxon>
        <taxon>Pseudomonadati</taxon>
        <taxon>Pseudomonadota</taxon>
        <taxon>Gammaproteobacteria</taxon>
        <taxon>Lysobacterales</taxon>
        <taxon>Lysobacteraceae</taxon>
        <taxon>Pseudoxanthomonas</taxon>
    </lineage>
</organism>
<name>A0A940WX29_9GAMM</name>
<comment type="pathway">
    <text evidence="1 6">Carbohydrate biosynthesis; dTDP-L-rhamnose biosynthesis.</text>
</comment>
<evidence type="ECO:0000256" key="2">
    <source>
        <dbReference type="ARBA" id="ARBA00010944"/>
    </source>
</evidence>
<dbReference type="Pfam" id="PF04321">
    <property type="entry name" value="RmlD_sub_bind"/>
    <property type="match status" value="1"/>
</dbReference>
<comment type="function">
    <text evidence="6">Catalyzes the reduction of dTDP-6-deoxy-L-lyxo-4-hexulose to yield dTDP-L-rhamnose.</text>
</comment>
<evidence type="ECO:0000256" key="6">
    <source>
        <dbReference type="RuleBase" id="RU364082"/>
    </source>
</evidence>
<dbReference type="GO" id="GO:0008831">
    <property type="term" value="F:dTDP-4-dehydrorhamnose reductase activity"/>
    <property type="evidence" value="ECO:0007669"/>
    <property type="project" value="UniProtKB-EC"/>
</dbReference>
<evidence type="ECO:0000313" key="9">
    <source>
        <dbReference type="Proteomes" id="UP000673447"/>
    </source>
</evidence>
<dbReference type="InterPro" id="IPR029903">
    <property type="entry name" value="RmlD-like-bd"/>
</dbReference>
<reference evidence="8" key="2">
    <citation type="submission" date="2021-03" db="EMBL/GenBank/DDBJ databases">
        <authorList>
            <person name="Cao W."/>
        </authorList>
    </citation>
    <scope>NUCLEOTIDE SEQUENCE</scope>
    <source>
        <strain evidence="8">110414</strain>
    </source>
</reference>
<evidence type="ECO:0000256" key="5">
    <source>
        <dbReference type="ARBA" id="ARBA00048200"/>
    </source>
</evidence>
<sequence length="298" mass="32184">MKILLLGANGQVGRELRRSLAQLGDIVCATRNGQLSGAVACEVGDFDQPGSLAALVERVAPDIVVNAAAYTAVDRAESDRDAAFRANAEAPGVLSRACAQRDALLVHYSTDYVFDGSGTRPYRVDDPTAPLGVYGESKLAGEQAIRESGCRHMIFRTAWVYAAHGKNFMLTMLRLAKERDELRVVADQVGTPTPAALIADVTATVLTRPFRASGTWHLTATGETSWHGFAATIVDEAFMRGLIERKSVVTPIATADYPTPARRPAYSCLDTSKLAHDFAIDLPEWRQGLSRVMDSFGV</sequence>
<comment type="catalytic activity">
    <reaction evidence="5 6">
        <text>dTDP-beta-L-rhamnose + NADP(+) = dTDP-4-dehydro-beta-L-rhamnose + NADPH + H(+)</text>
        <dbReference type="Rhea" id="RHEA:21796"/>
        <dbReference type="ChEBI" id="CHEBI:15378"/>
        <dbReference type="ChEBI" id="CHEBI:57510"/>
        <dbReference type="ChEBI" id="CHEBI:57783"/>
        <dbReference type="ChEBI" id="CHEBI:58349"/>
        <dbReference type="ChEBI" id="CHEBI:62830"/>
        <dbReference type="EC" id="1.1.1.133"/>
    </reaction>
</comment>
<reference evidence="8" key="1">
    <citation type="journal article" date="2016" name="Int. J. Syst. Evol. Microbiol.">
        <title>Pseudoxanthomonas helianthi sp. nov., isolated from roots of Jerusalem artichoke (Helianthus tuberosus).</title>
        <authorList>
            <person name="Kittiwongwattana C."/>
            <person name="Thawai C."/>
        </authorList>
    </citation>
    <scope>NUCLEOTIDE SEQUENCE</scope>
    <source>
        <strain evidence="8">110414</strain>
    </source>
</reference>
<dbReference type="EMBL" id="JAGKTC010000001">
    <property type="protein sequence ID" value="MBP3982959.1"/>
    <property type="molecule type" value="Genomic_DNA"/>
</dbReference>
<dbReference type="NCBIfam" id="TIGR01214">
    <property type="entry name" value="rmlD"/>
    <property type="match status" value="1"/>
</dbReference>
<dbReference type="Gene3D" id="3.40.50.720">
    <property type="entry name" value="NAD(P)-binding Rossmann-like Domain"/>
    <property type="match status" value="1"/>
</dbReference>
<evidence type="ECO:0000256" key="4">
    <source>
        <dbReference type="ARBA" id="ARBA00017099"/>
    </source>
</evidence>
<dbReference type="InterPro" id="IPR005913">
    <property type="entry name" value="dTDP_dehydrorham_reduct"/>
</dbReference>